<keyword evidence="7" id="KW-0333">Golgi apparatus</keyword>
<feature type="domain" description="Cux N-terminal" evidence="14">
    <location>
        <begin position="8"/>
        <end position="118"/>
    </location>
</feature>
<dbReference type="PANTHER" id="PTHR14043:SF2">
    <property type="entry name" value="HOMEOBOX PROTEIN CUT"/>
    <property type="match status" value="1"/>
</dbReference>
<feature type="region of interest" description="Disordered" evidence="11">
    <location>
        <begin position="449"/>
        <end position="475"/>
    </location>
</feature>
<protein>
    <recommendedName>
        <fullName evidence="3">Protein CASP</fullName>
    </recommendedName>
</protein>
<proteinExistence type="inferred from homology"/>
<name>A0A6A7BRJ5_9PEZI</name>
<keyword evidence="5 12" id="KW-0812">Transmembrane</keyword>
<feature type="transmembrane region" description="Helical" evidence="12">
    <location>
        <begin position="599"/>
        <end position="618"/>
    </location>
</feature>
<evidence type="ECO:0000256" key="8">
    <source>
        <dbReference type="ARBA" id="ARBA00023054"/>
    </source>
</evidence>
<feature type="coiled-coil region" evidence="10">
    <location>
        <begin position="375"/>
        <end position="430"/>
    </location>
</feature>
<dbReference type="Pfam" id="PF08172">
    <property type="entry name" value="CASP_C"/>
    <property type="match status" value="1"/>
</dbReference>
<reference evidence="15" key="1">
    <citation type="journal article" date="2020" name="Stud. Mycol.">
        <title>101 Dothideomycetes genomes: a test case for predicting lifestyles and emergence of pathogens.</title>
        <authorList>
            <person name="Haridas S."/>
            <person name="Albert R."/>
            <person name="Binder M."/>
            <person name="Bloem J."/>
            <person name="Labutti K."/>
            <person name="Salamov A."/>
            <person name="Andreopoulos B."/>
            <person name="Baker S."/>
            <person name="Barry K."/>
            <person name="Bills G."/>
            <person name="Bluhm B."/>
            <person name="Cannon C."/>
            <person name="Castanera R."/>
            <person name="Culley D."/>
            <person name="Daum C."/>
            <person name="Ezra D."/>
            <person name="Gonzalez J."/>
            <person name="Henrissat B."/>
            <person name="Kuo A."/>
            <person name="Liang C."/>
            <person name="Lipzen A."/>
            <person name="Lutzoni F."/>
            <person name="Magnuson J."/>
            <person name="Mondo S."/>
            <person name="Nolan M."/>
            <person name="Ohm R."/>
            <person name="Pangilinan J."/>
            <person name="Park H.-J."/>
            <person name="Ramirez L."/>
            <person name="Alfaro M."/>
            <person name="Sun H."/>
            <person name="Tritt A."/>
            <person name="Yoshinaga Y."/>
            <person name="Zwiers L.-H."/>
            <person name="Turgeon B."/>
            <person name="Goodwin S."/>
            <person name="Spatafora J."/>
            <person name="Crous P."/>
            <person name="Grigoriev I."/>
        </authorList>
    </citation>
    <scope>NUCLEOTIDE SEQUENCE</scope>
    <source>
        <strain evidence="15">CBS 480.64</strain>
    </source>
</reference>
<accession>A0A6A7BRJ5</accession>
<dbReference type="AlphaFoldDB" id="A0A6A7BRJ5"/>
<evidence type="ECO:0000256" key="1">
    <source>
        <dbReference type="ARBA" id="ARBA00004409"/>
    </source>
</evidence>
<sequence length="639" mass="72770">MQATPGAESNFHAAVAAWRSLQLGKLVPSLDAVAADLVNRSKDALLQRKELAQKTKDFRRLDDEAKLAGVKELLKAYQTYIDGLTGQNKTVQAAFMQVYEPLSDAPDPYPLLDASADAIERADRAEADRERLQQRVAKLDAHLEQRETELESERSNRQALEASQTAKAKEIEDSWSAVLKEKEDNWAAKEKSFTERAENQERLLKEIKANYEVSQRLERDANDEGRDRHADRAVQAELDILASDLEKANVRLVELETRNEQLRLELAQSAGHAAPAVEDDPAFLRLRSENQSLRRKLESAAEKKKAESSSMENRIRTLEREIRTLEADRTALENKLSKWSNYDEIRRELEMLRDIENIDEAEDTDNLERLLLTRNKKLNNDYTELRVSHNELQQRLGSLQEELSGRNMELEQARETMAKLELEVERSQQAATDAFETMSVAQSKFPKSVYGSRRAPSPTSSIIGIPPAEPAQNPSSILPMVTAQRDRFKKRTGELELELQRQYQTVSSLRSEVASLQRDNLDLYEKTRYMSSYRGATAQSTGSAVNMDRYKSAYEQNISPFAAFRGRESARALKRLSFAERAIYQATKMVLATRTSRNLFAAYCIGLHLMVLALLYRIGSVDVERHSPDWRPEVLPKRP</sequence>
<dbReference type="InterPro" id="IPR057476">
    <property type="entry name" value="Cux_N"/>
</dbReference>
<evidence type="ECO:0000313" key="16">
    <source>
        <dbReference type="Proteomes" id="UP000799421"/>
    </source>
</evidence>
<comment type="subcellular location">
    <subcellularLocation>
        <location evidence="1">Golgi apparatus membrane</location>
        <topology evidence="1">Single-pass type IV membrane protein</topology>
    </subcellularLocation>
</comment>
<evidence type="ECO:0000256" key="4">
    <source>
        <dbReference type="ARBA" id="ARBA00022448"/>
    </source>
</evidence>
<evidence type="ECO:0000313" key="15">
    <source>
        <dbReference type="EMBL" id="KAF2857896.1"/>
    </source>
</evidence>
<comment type="similarity">
    <text evidence="2">Belongs to the CASP family.</text>
</comment>
<evidence type="ECO:0000256" key="9">
    <source>
        <dbReference type="ARBA" id="ARBA00023136"/>
    </source>
</evidence>
<keyword evidence="4" id="KW-0813">Transport</keyword>
<evidence type="ECO:0000256" key="3">
    <source>
        <dbReference type="ARBA" id="ARBA00018691"/>
    </source>
</evidence>
<feature type="compositionally biased region" description="Low complexity" evidence="11">
    <location>
        <begin position="456"/>
        <end position="466"/>
    </location>
</feature>
<dbReference type="GO" id="GO:0006891">
    <property type="term" value="P:intra-Golgi vesicle-mediated transport"/>
    <property type="evidence" value="ECO:0007669"/>
    <property type="project" value="InterPro"/>
</dbReference>
<evidence type="ECO:0000256" key="7">
    <source>
        <dbReference type="ARBA" id="ARBA00023034"/>
    </source>
</evidence>
<feature type="domain" description="CASP C-terminal" evidence="13">
    <location>
        <begin position="398"/>
        <end position="620"/>
    </location>
</feature>
<evidence type="ECO:0000259" key="14">
    <source>
        <dbReference type="Pfam" id="PF25398"/>
    </source>
</evidence>
<evidence type="ECO:0000256" key="2">
    <source>
        <dbReference type="ARBA" id="ARBA00006415"/>
    </source>
</evidence>
<dbReference type="Pfam" id="PF25398">
    <property type="entry name" value="CUX1_N"/>
    <property type="match status" value="1"/>
</dbReference>
<dbReference type="PANTHER" id="PTHR14043">
    <property type="entry name" value="CCAAT DISPLACEMENT PROTEIN-RELATED"/>
    <property type="match status" value="1"/>
</dbReference>
<keyword evidence="6 12" id="KW-1133">Transmembrane helix</keyword>
<gene>
    <name evidence="15" type="ORF">K470DRAFT_222491</name>
</gene>
<organism evidence="15 16">
    <name type="scientific">Piedraia hortae CBS 480.64</name>
    <dbReference type="NCBI Taxonomy" id="1314780"/>
    <lineage>
        <taxon>Eukaryota</taxon>
        <taxon>Fungi</taxon>
        <taxon>Dikarya</taxon>
        <taxon>Ascomycota</taxon>
        <taxon>Pezizomycotina</taxon>
        <taxon>Dothideomycetes</taxon>
        <taxon>Dothideomycetidae</taxon>
        <taxon>Capnodiales</taxon>
        <taxon>Piedraiaceae</taxon>
        <taxon>Piedraia</taxon>
    </lineage>
</organism>
<keyword evidence="9 12" id="KW-0472">Membrane</keyword>
<dbReference type="GO" id="GO:0000139">
    <property type="term" value="C:Golgi membrane"/>
    <property type="evidence" value="ECO:0007669"/>
    <property type="project" value="UniProtKB-SubCell"/>
</dbReference>
<feature type="compositionally biased region" description="Basic and acidic residues" evidence="11">
    <location>
        <begin position="144"/>
        <end position="156"/>
    </location>
</feature>
<dbReference type="Proteomes" id="UP000799421">
    <property type="component" value="Unassembled WGS sequence"/>
</dbReference>
<feature type="compositionally biased region" description="Polar residues" evidence="11">
    <location>
        <begin position="157"/>
        <end position="166"/>
    </location>
</feature>
<keyword evidence="8 10" id="KW-0175">Coiled coil</keyword>
<evidence type="ECO:0000256" key="6">
    <source>
        <dbReference type="ARBA" id="ARBA00022989"/>
    </source>
</evidence>
<evidence type="ECO:0000259" key="13">
    <source>
        <dbReference type="Pfam" id="PF08172"/>
    </source>
</evidence>
<feature type="coiled-coil region" evidence="10">
    <location>
        <begin position="190"/>
        <end position="335"/>
    </location>
</feature>
<evidence type="ECO:0000256" key="5">
    <source>
        <dbReference type="ARBA" id="ARBA00022692"/>
    </source>
</evidence>
<evidence type="ECO:0000256" key="11">
    <source>
        <dbReference type="SAM" id="MobiDB-lite"/>
    </source>
</evidence>
<keyword evidence="16" id="KW-1185">Reference proteome</keyword>
<feature type="region of interest" description="Disordered" evidence="11">
    <location>
        <begin position="144"/>
        <end position="168"/>
    </location>
</feature>
<dbReference type="OrthoDB" id="10257567at2759"/>
<dbReference type="InterPro" id="IPR012955">
    <property type="entry name" value="CASP_C"/>
</dbReference>
<evidence type="ECO:0000256" key="10">
    <source>
        <dbReference type="SAM" id="Coils"/>
    </source>
</evidence>
<evidence type="ECO:0000256" key="12">
    <source>
        <dbReference type="SAM" id="Phobius"/>
    </source>
</evidence>
<dbReference type="EMBL" id="MU006024">
    <property type="protein sequence ID" value="KAF2857896.1"/>
    <property type="molecule type" value="Genomic_DNA"/>
</dbReference>